<name>A0A5S9MFL1_BACIA</name>
<reference evidence="1 2" key="1">
    <citation type="submission" date="2019-12" db="EMBL/GenBank/DDBJ databases">
        <title>Full genome sequence of a Bacillus safensis strain isolated from commercially available natto in Indonesia.</title>
        <authorList>
            <person name="Yoshida M."/>
            <person name="Uomi M."/>
            <person name="Waturangi D."/>
            <person name="Ekaputri J.J."/>
            <person name="Setiamarga D.H.E."/>
        </authorList>
    </citation>
    <scope>NUCLEOTIDE SEQUENCE [LARGE SCALE GENOMIC DNA]</scope>
    <source>
        <strain evidence="1 2">IDN1</strain>
    </source>
</reference>
<dbReference type="Proteomes" id="UP000464658">
    <property type="component" value="Chromosome"/>
</dbReference>
<dbReference type="AlphaFoldDB" id="A0A5S9MFL1"/>
<gene>
    <name evidence="1" type="ORF">BsIDN1_39940</name>
</gene>
<evidence type="ECO:0000313" key="1">
    <source>
        <dbReference type="EMBL" id="BBP90376.1"/>
    </source>
</evidence>
<sequence>MSEEVLCYEFLGTIKNDTYRMFINADTGKEERVDKLKNRNLYIKTYRKGNKEKANKSFPFVF</sequence>
<accession>A0A5S9MFL1</accession>
<dbReference type="EMBL" id="AP021906">
    <property type="protein sequence ID" value="BBP90376.1"/>
    <property type="molecule type" value="Genomic_DNA"/>
</dbReference>
<evidence type="ECO:0000313" key="2">
    <source>
        <dbReference type="Proteomes" id="UP000464658"/>
    </source>
</evidence>
<proteinExistence type="predicted"/>
<organism evidence="1 2">
    <name type="scientific">Bacillus safensis</name>
    <dbReference type="NCBI Taxonomy" id="561879"/>
    <lineage>
        <taxon>Bacteria</taxon>
        <taxon>Bacillati</taxon>
        <taxon>Bacillota</taxon>
        <taxon>Bacilli</taxon>
        <taxon>Bacillales</taxon>
        <taxon>Bacillaceae</taxon>
        <taxon>Bacillus</taxon>
    </lineage>
</organism>
<protein>
    <submittedName>
        <fullName evidence="1">Uncharacterized protein</fullName>
    </submittedName>
</protein>